<reference evidence="3 4" key="1">
    <citation type="journal article" date="2021" name="Microorganisms">
        <title>Acidisoma silvae sp. nov. and Acidisomacellulosilytica sp. nov., Two Acidophilic Bacteria Isolated from Decaying Wood, Hydrolyzing Cellulose and Producing Poly-3-hydroxybutyrate.</title>
        <authorList>
            <person name="Mieszkin S."/>
            <person name="Pouder E."/>
            <person name="Uroz S."/>
            <person name="Simon-Colin C."/>
            <person name="Alain K."/>
        </authorList>
    </citation>
    <scope>NUCLEOTIDE SEQUENCE [LARGE SCALE GENOMIC DNA]</scope>
    <source>
        <strain evidence="3 4">HW T5.17</strain>
    </source>
</reference>
<accession>A0A964E2R8</accession>
<evidence type="ECO:0000313" key="3">
    <source>
        <dbReference type="EMBL" id="MCB8879078.1"/>
    </source>
</evidence>
<dbReference type="Proteomes" id="UP000721844">
    <property type="component" value="Unassembled WGS sequence"/>
</dbReference>
<dbReference type="Pfam" id="PF00106">
    <property type="entry name" value="adh_short"/>
    <property type="match status" value="1"/>
</dbReference>
<dbReference type="InterPro" id="IPR002347">
    <property type="entry name" value="SDR_fam"/>
</dbReference>
<dbReference type="PANTHER" id="PTHR44196">
    <property type="entry name" value="DEHYDROGENASE/REDUCTASE SDR FAMILY MEMBER 7B"/>
    <property type="match status" value="1"/>
</dbReference>
<dbReference type="EMBL" id="JAESVA010000001">
    <property type="protein sequence ID" value="MCB8879078.1"/>
    <property type="molecule type" value="Genomic_DNA"/>
</dbReference>
<evidence type="ECO:0000256" key="2">
    <source>
        <dbReference type="ARBA" id="ARBA00023002"/>
    </source>
</evidence>
<dbReference type="InterPro" id="IPR036291">
    <property type="entry name" value="NAD(P)-bd_dom_sf"/>
</dbReference>
<dbReference type="AlphaFoldDB" id="A0A964E2R8"/>
<dbReference type="GO" id="GO:0016020">
    <property type="term" value="C:membrane"/>
    <property type="evidence" value="ECO:0007669"/>
    <property type="project" value="TreeGrafter"/>
</dbReference>
<dbReference type="InterPro" id="IPR020904">
    <property type="entry name" value="Sc_DH/Rdtase_CS"/>
</dbReference>
<dbReference type="SUPFAM" id="SSF51735">
    <property type="entry name" value="NAD(P)-binding Rossmann-fold domains"/>
    <property type="match status" value="1"/>
</dbReference>
<dbReference type="RefSeq" id="WP_227305556.1">
    <property type="nucleotide sequence ID" value="NZ_JAESVA010000001.1"/>
</dbReference>
<dbReference type="PRINTS" id="PR00081">
    <property type="entry name" value="GDHRDH"/>
</dbReference>
<sequence length="259" mass="26605">MVFRRVLITGASSGVGRALALALAAPGVTLFLGGRDAARLEETVRECQSRGGQALPHALSVTDAAAMQDWIGGAGPLDLVIANAGISGGTSETMESEAQTRAIFATNLDGMLNTVLPAMAVMAAQPVGESGLRGQIAVVASVAAFLPGPSAPAYCASKAAADYWVVGAAPSARAQRIALTSLCPGFITSPMTATNDFPMPGIMSAERAAGLMLRGIRAKRTRVIFPLWVGTAARLVALLPVSWREAAARRLPAKKALLA</sequence>
<keyword evidence="4" id="KW-1185">Reference proteome</keyword>
<comment type="caution">
    <text evidence="3">The sequence shown here is derived from an EMBL/GenBank/DDBJ whole genome shotgun (WGS) entry which is preliminary data.</text>
</comment>
<protein>
    <submittedName>
        <fullName evidence="3">SDR family NAD(P)-dependent oxidoreductase</fullName>
    </submittedName>
</protein>
<dbReference type="GO" id="GO:0016491">
    <property type="term" value="F:oxidoreductase activity"/>
    <property type="evidence" value="ECO:0007669"/>
    <property type="project" value="UniProtKB-KW"/>
</dbReference>
<gene>
    <name evidence="3" type="ORF">ACELLULO517_02445</name>
</gene>
<name>A0A964E2R8_9PROT</name>
<comment type="similarity">
    <text evidence="1">Belongs to the short-chain dehydrogenases/reductases (SDR) family.</text>
</comment>
<dbReference type="PROSITE" id="PS00061">
    <property type="entry name" value="ADH_SHORT"/>
    <property type="match status" value="1"/>
</dbReference>
<dbReference type="PANTHER" id="PTHR44196:SF1">
    <property type="entry name" value="DEHYDROGENASE_REDUCTASE SDR FAMILY MEMBER 7B"/>
    <property type="match status" value="1"/>
</dbReference>
<dbReference type="Gene3D" id="3.40.50.720">
    <property type="entry name" value="NAD(P)-binding Rossmann-like Domain"/>
    <property type="match status" value="1"/>
</dbReference>
<organism evidence="3 4">
    <name type="scientific">Acidisoma cellulosilyticum</name>
    <dbReference type="NCBI Taxonomy" id="2802395"/>
    <lineage>
        <taxon>Bacteria</taxon>
        <taxon>Pseudomonadati</taxon>
        <taxon>Pseudomonadota</taxon>
        <taxon>Alphaproteobacteria</taxon>
        <taxon>Acetobacterales</taxon>
        <taxon>Acidocellaceae</taxon>
        <taxon>Acidisoma</taxon>
    </lineage>
</organism>
<evidence type="ECO:0000256" key="1">
    <source>
        <dbReference type="ARBA" id="ARBA00006484"/>
    </source>
</evidence>
<proteinExistence type="inferred from homology"/>
<evidence type="ECO:0000313" key="4">
    <source>
        <dbReference type="Proteomes" id="UP000721844"/>
    </source>
</evidence>
<keyword evidence="2" id="KW-0560">Oxidoreductase</keyword>